<evidence type="ECO:0000256" key="7">
    <source>
        <dbReference type="SAM" id="Phobius"/>
    </source>
</evidence>
<keyword evidence="6 7" id="KW-0472">Membrane</keyword>
<gene>
    <name evidence="8" type="ORF">JOD01_003750</name>
</gene>
<feature type="transmembrane region" description="Helical" evidence="7">
    <location>
        <begin position="105"/>
        <end position="124"/>
    </location>
</feature>
<evidence type="ECO:0000256" key="2">
    <source>
        <dbReference type="ARBA" id="ARBA00007977"/>
    </source>
</evidence>
<evidence type="ECO:0000313" key="8">
    <source>
        <dbReference type="EMBL" id="MBM7592098.1"/>
    </source>
</evidence>
<feature type="transmembrane region" description="Helical" evidence="7">
    <location>
        <begin position="18"/>
        <end position="38"/>
    </location>
</feature>
<proteinExistence type="inferred from homology"/>
<protein>
    <submittedName>
        <fullName evidence="8">Integral membrane protein (TIGR00698 family)</fullName>
    </submittedName>
</protein>
<evidence type="ECO:0000256" key="5">
    <source>
        <dbReference type="ARBA" id="ARBA00022989"/>
    </source>
</evidence>
<dbReference type="PANTHER" id="PTHR30106:SF2">
    <property type="entry name" value="UPF0324 INNER MEMBRANE PROTEIN YEIH"/>
    <property type="match status" value="1"/>
</dbReference>
<feature type="transmembrane region" description="Helical" evidence="7">
    <location>
        <begin position="164"/>
        <end position="184"/>
    </location>
</feature>
<reference evidence="8" key="1">
    <citation type="submission" date="2021-01" db="EMBL/GenBank/DDBJ databases">
        <title>Genomic Encyclopedia of Type Strains, Phase IV (KMG-IV): sequencing the most valuable type-strain genomes for metagenomic binning, comparative biology and taxonomic classification.</title>
        <authorList>
            <person name="Goeker M."/>
        </authorList>
    </citation>
    <scope>NUCLEOTIDE SEQUENCE</scope>
    <source>
        <strain evidence="8">DSM 25523</strain>
    </source>
</reference>
<dbReference type="RefSeq" id="WP_204519742.1">
    <property type="nucleotide sequence ID" value="NZ_BAABIN010000008.1"/>
</dbReference>
<evidence type="ECO:0000256" key="6">
    <source>
        <dbReference type="ARBA" id="ARBA00023136"/>
    </source>
</evidence>
<comment type="caution">
    <text evidence="8">The sequence shown here is derived from an EMBL/GenBank/DDBJ whole genome shotgun (WGS) entry which is preliminary data.</text>
</comment>
<accession>A0A939BU24</accession>
<keyword evidence="4 7" id="KW-0812">Transmembrane</keyword>
<name>A0A939BU24_9BACL</name>
<dbReference type="PANTHER" id="PTHR30106">
    <property type="entry name" value="INNER MEMBRANE PROTEIN YEIH-RELATED"/>
    <property type="match status" value="1"/>
</dbReference>
<dbReference type="Proteomes" id="UP000717624">
    <property type="component" value="Unassembled WGS sequence"/>
</dbReference>
<evidence type="ECO:0000256" key="1">
    <source>
        <dbReference type="ARBA" id="ARBA00004651"/>
    </source>
</evidence>
<dbReference type="AlphaFoldDB" id="A0A939BU24"/>
<dbReference type="InterPro" id="IPR018383">
    <property type="entry name" value="UPF0324_pro"/>
</dbReference>
<keyword evidence="3" id="KW-1003">Cell membrane</keyword>
<comment type="similarity">
    <text evidence="2">Belongs to the UPF0324 family.</text>
</comment>
<feature type="transmembrane region" description="Helical" evidence="7">
    <location>
        <begin position="131"/>
        <end position="152"/>
    </location>
</feature>
<comment type="subcellular location">
    <subcellularLocation>
        <location evidence="1">Cell membrane</location>
        <topology evidence="1">Multi-pass membrane protein</topology>
    </subcellularLocation>
</comment>
<feature type="transmembrane region" description="Helical" evidence="7">
    <location>
        <begin position="288"/>
        <end position="311"/>
    </location>
</feature>
<feature type="transmembrane region" description="Helical" evidence="7">
    <location>
        <begin position="44"/>
        <end position="60"/>
    </location>
</feature>
<evidence type="ECO:0000256" key="4">
    <source>
        <dbReference type="ARBA" id="ARBA00022692"/>
    </source>
</evidence>
<keyword evidence="5 7" id="KW-1133">Transmembrane helix</keyword>
<dbReference type="Pfam" id="PF03601">
    <property type="entry name" value="Cons_hypoth698"/>
    <property type="match status" value="1"/>
</dbReference>
<sequence>MVKQLTGSMPQPHKNSTVIPWIGGVLFTFIIAWIGYGLSLIPGVNRLGPLACAILVAVVYRQLWGYPEPLRPGIQYTAKKLLRLAIILYGLRLNISVVLDQGVNLLLYGAGTIVFALAVTLWLARRLKADPALCLLLAVGTGVCGAAAIAAVSPLIKAKEEDTAIGVGIIALVGTLFALCYTLVRPLLPISPVEYGIWSGVSLHELAHVALAAAPAGQDGLAIALLAKLGRVLLLVPLCFVLMVWMRRFGKTRGQSKVEFPWFLLGFIAMSIIGSYVFGPVIHVPESLLTGITSVSSFILTMAMVGLGLNVDLHALRTKAARPLLAMLLTSILLSLLSYLVIA</sequence>
<keyword evidence="9" id="KW-1185">Reference proteome</keyword>
<evidence type="ECO:0000256" key="3">
    <source>
        <dbReference type="ARBA" id="ARBA00022475"/>
    </source>
</evidence>
<feature type="transmembrane region" description="Helical" evidence="7">
    <location>
        <begin position="258"/>
        <end position="282"/>
    </location>
</feature>
<feature type="transmembrane region" description="Helical" evidence="7">
    <location>
        <begin position="222"/>
        <end position="246"/>
    </location>
</feature>
<evidence type="ECO:0000313" key="9">
    <source>
        <dbReference type="Proteomes" id="UP000717624"/>
    </source>
</evidence>
<dbReference type="GO" id="GO:0005886">
    <property type="term" value="C:plasma membrane"/>
    <property type="evidence" value="ECO:0007669"/>
    <property type="project" value="UniProtKB-SubCell"/>
</dbReference>
<organism evidence="8 9">
    <name type="scientific">Brevibacillus fulvus</name>
    <dbReference type="NCBI Taxonomy" id="1125967"/>
    <lineage>
        <taxon>Bacteria</taxon>
        <taxon>Bacillati</taxon>
        <taxon>Bacillota</taxon>
        <taxon>Bacilli</taxon>
        <taxon>Bacillales</taxon>
        <taxon>Paenibacillaceae</taxon>
        <taxon>Brevibacillus</taxon>
    </lineage>
</organism>
<feature type="transmembrane region" description="Helical" evidence="7">
    <location>
        <begin position="81"/>
        <end position="99"/>
    </location>
</feature>
<feature type="transmembrane region" description="Helical" evidence="7">
    <location>
        <begin position="323"/>
        <end position="342"/>
    </location>
</feature>
<dbReference type="EMBL" id="JAFBEB010000019">
    <property type="protein sequence ID" value="MBM7592098.1"/>
    <property type="molecule type" value="Genomic_DNA"/>
</dbReference>